<feature type="transmembrane region" description="Helical" evidence="9">
    <location>
        <begin position="76"/>
        <end position="96"/>
    </location>
</feature>
<comment type="subcellular location">
    <subcellularLocation>
        <location evidence="1">Cell membrane</location>
        <topology evidence="1">Multi-pass membrane protein</topology>
    </subcellularLocation>
</comment>
<evidence type="ECO:0000313" key="10">
    <source>
        <dbReference type="EMBL" id="CCH70275.1"/>
    </source>
</evidence>
<dbReference type="SUPFAM" id="SSF81345">
    <property type="entry name" value="ABC transporter involved in vitamin B12 uptake, BtuC"/>
    <property type="match status" value="1"/>
</dbReference>
<feature type="transmembrane region" description="Helical" evidence="9">
    <location>
        <begin position="255"/>
        <end position="283"/>
    </location>
</feature>
<proteinExistence type="inferred from homology"/>
<dbReference type="GO" id="GO:0033214">
    <property type="term" value="P:siderophore-iron import into cell"/>
    <property type="evidence" value="ECO:0007669"/>
    <property type="project" value="TreeGrafter"/>
</dbReference>
<gene>
    <name evidence="10" type="primary">yclO</name>
    <name evidence="10" type="ORF">BN10_540054</name>
</gene>
<feature type="transmembrane region" description="Helical" evidence="9">
    <location>
        <begin position="135"/>
        <end position="154"/>
    </location>
</feature>
<keyword evidence="5 9" id="KW-0812">Transmembrane</keyword>
<dbReference type="STRING" id="1193181.BN10_540054"/>
<evidence type="ECO:0000256" key="2">
    <source>
        <dbReference type="ARBA" id="ARBA00007935"/>
    </source>
</evidence>
<comment type="caution">
    <text evidence="10">The sequence shown here is derived from an EMBL/GenBank/DDBJ whole genome shotgun (WGS) entry which is preliminary data.</text>
</comment>
<dbReference type="InterPro" id="IPR000522">
    <property type="entry name" value="ABC_transptr_permease_BtuC"/>
</dbReference>
<evidence type="ECO:0000256" key="3">
    <source>
        <dbReference type="ARBA" id="ARBA00022448"/>
    </source>
</evidence>
<keyword evidence="7 9" id="KW-0472">Membrane</keyword>
<evidence type="ECO:0000256" key="1">
    <source>
        <dbReference type="ARBA" id="ARBA00004651"/>
    </source>
</evidence>
<dbReference type="Gene3D" id="1.10.3470.10">
    <property type="entry name" value="ABC transporter involved in vitamin B12 uptake, BtuC"/>
    <property type="match status" value="1"/>
</dbReference>
<keyword evidence="4" id="KW-1003">Cell membrane</keyword>
<dbReference type="GO" id="GO:0022857">
    <property type="term" value="F:transmembrane transporter activity"/>
    <property type="evidence" value="ECO:0007669"/>
    <property type="project" value="InterPro"/>
</dbReference>
<feature type="transmembrane region" description="Helical" evidence="9">
    <location>
        <begin position="161"/>
        <end position="182"/>
    </location>
</feature>
<evidence type="ECO:0000256" key="6">
    <source>
        <dbReference type="ARBA" id="ARBA00022989"/>
    </source>
</evidence>
<dbReference type="Proteomes" id="UP000013167">
    <property type="component" value="Unassembled WGS sequence"/>
</dbReference>
<dbReference type="EMBL" id="CAIZ01000124">
    <property type="protein sequence ID" value="CCH70275.1"/>
    <property type="molecule type" value="Genomic_DNA"/>
</dbReference>
<sequence>MSASVLSRGAADPGEATEPATPHRSPVEARRWRRVTVTLLVLVGLCAAACAAYLVFNVRGNWTYAMNLRGRQLGALVVVGVAVGVSSLVFQTVSGSRILTPGVMGFDALYAFIQTVIVFTLGAGTLQLLGVVEQFLLNAVLLAAFGMLLFRWLFRAHSRNLFVLVLVGIVLGGLFSSLSSFASRLLSPDDYLTLQAVLFASFTTVDLDLLLACAVVTVVSCLVLWPLLRRLDVIDLGRDRATSLGVDHHKVVTRVLLVVTVLVATSTALVGPMVFLGLLIANLARQLVPTHEHRVLAVGAALVGVLALVLGQFVVLHGLGLSVPLSVVINLVGGLYFLVLLVKAVRL</sequence>
<reference evidence="10 11" key="1">
    <citation type="journal article" date="2013" name="ISME J.">
        <title>A metabolic model for members of the genus Tetrasphaera involved in enhanced biological phosphorus removal.</title>
        <authorList>
            <person name="Kristiansen R."/>
            <person name="Nguyen H.T.T."/>
            <person name="Saunders A.M."/>
            <person name="Nielsen J.L."/>
            <person name="Wimmer R."/>
            <person name="Le V.Q."/>
            <person name="McIlroy S.J."/>
            <person name="Petrovski S."/>
            <person name="Seviour R.J."/>
            <person name="Calteau A."/>
            <person name="Nielsen K.L."/>
            <person name="Nielsen P.H."/>
        </authorList>
    </citation>
    <scope>NUCLEOTIDE SEQUENCE [LARGE SCALE GENOMIC DNA]</scope>
    <source>
        <strain evidence="10 11">Lp2</strain>
    </source>
</reference>
<name>N0E3K6_9MICO</name>
<dbReference type="PANTHER" id="PTHR30472:SF19">
    <property type="entry name" value="PETROBACTIN IMPORT SYSTEM PERMEASE PROTEIN YCLO"/>
    <property type="match status" value="1"/>
</dbReference>
<evidence type="ECO:0000256" key="9">
    <source>
        <dbReference type="SAM" id="Phobius"/>
    </source>
</evidence>
<feature type="region of interest" description="Disordered" evidence="8">
    <location>
        <begin position="1"/>
        <end position="27"/>
    </location>
</feature>
<keyword evidence="3" id="KW-0813">Transport</keyword>
<protein>
    <submittedName>
        <fullName evidence="10">Putative iron-siderophore ABC transporter (Permease)</fullName>
    </submittedName>
</protein>
<dbReference type="eggNOG" id="COG4605">
    <property type="taxonomic scope" value="Bacteria"/>
</dbReference>
<evidence type="ECO:0000256" key="4">
    <source>
        <dbReference type="ARBA" id="ARBA00022475"/>
    </source>
</evidence>
<keyword evidence="11" id="KW-1185">Reference proteome</keyword>
<feature type="transmembrane region" description="Helical" evidence="9">
    <location>
        <begin position="295"/>
        <end position="316"/>
    </location>
</feature>
<feature type="transmembrane region" description="Helical" evidence="9">
    <location>
        <begin position="35"/>
        <end position="56"/>
    </location>
</feature>
<evidence type="ECO:0000256" key="8">
    <source>
        <dbReference type="SAM" id="MobiDB-lite"/>
    </source>
</evidence>
<evidence type="ECO:0000313" key="11">
    <source>
        <dbReference type="Proteomes" id="UP000013167"/>
    </source>
</evidence>
<dbReference type="PANTHER" id="PTHR30472">
    <property type="entry name" value="FERRIC ENTEROBACTIN TRANSPORT SYSTEM PERMEASE PROTEIN"/>
    <property type="match status" value="1"/>
</dbReference>
<dbReference type="AlphaFoldDB" id="N0E3K6"/>
<feature type="transmembrane region" description="Helical" evidence="9">
    <location>
        <begin position="108"/>
        <end position="129"/>
    </location>
</feature>
<evidence type="ECO:0000256" key="5">
    <source>
        <dbReference type="ARBA" id="ARBA00022692"/>
    </source>
</evidence>
<dbReference type="HOGENOM" id="CLU_050494_0_0_11"/>
<comment type="similarity">
    <text evidence="2">Belongs to the binding-protein-dependent transport system permease family. FecCD subfamily.</text>
</comment>
<feature type="transmembrane region" description="Helical" evidence="9">
    <location>
        <begin position="323"/>
        <end position="342"/>
    </location>
</feature>
<dbReference type="InterPro" id="IPR037294">
    <property type="entry name" value="ABC_BtuC-like"/>
</dbReference>
<dbReference type="GO" id="GO:0005886">
    <property type="term" value="C:plasma membrane"/>
    <property type="evidence" value="ECO:0007669"/>
    <property type="project" value="UniProtKB-SubCell"/>
</dbReference>
<keyword evidence="6 9" id="KW-1133">Transmembrane helix</keyword>
<organism evidence="10 11">
    <name type="scientific">Phycicoccus elongatus Lp2</name>
    <dbReference type="NCBI Taxonomy" id="1193181"/>
    <lineage>
        <taxon>Bacteria</taxon>
        <taxon>Bacillati</taxon>
        <taxon>Actinomycetota</taxon>
        <taxon>Actinomycetes</taxon>
        <taxon>Micrococcales</taxon>
        <taxon>Intrasporangiaceae</taxon>
        <taxon>Phycicoccus</taxon>
    </lineage>
</organism>
<evidence type="ECO:0000256" key="7">
    <source>
        <dbReference type="ARBA" id="ARBA00023136"/>
    </source>
</evidence>
<dbReference type="Pfam" id="PF01032">
    <property type="entry name" value="FecCD"/>
    <property type="match status" value="1"/>
</dbReference>
<accession>N0E3K6</accession>
<feature type="transmembrane region" description="Helical" evidence="9">
    <location>
        <begin position="209"/>
        <end position="228"/>
    </location>
</feature>